<dbReference type="PANTHER" id="PTHR22960:SF28">
    <property type="entry name" value="GTP 3',8-CYCLASE"/>
    <property type="match status" value="1"/>
</dbReference>
<feature type="domain" description="Molybdenum cofactor biosynthesis protein A-like twitch" evidence="3">
    <location>
        <begin position="21"/>
        <end position="101"/>
    </location>
</feature>
<evidence type="ECO:0000256" key="1">
    <source>
        <dbReference type="ARBA" id="ARBA00023150"/>
    </source>
</evidence>
<name>A0A379AIP3_ENTAG</name>
<dbReference type="GO" id="GO:0006777">
    <property type="term" value="P:Mo-molybdopterin cofactor biosynthetic process"/>
    <property type="evidence" value="ECO:0007669"/>
    <property type="project" value="UniProtKB-KW"/>
</dbReference>
<dbReference type="InterPro" id="IPR058240">
    <property type="entry name" value="rSAM_sf"/>
</dbReference>
<dbReference type="GO" id="GO:0061798">
    <property type="term" value="F:GTP 3',8'-cyclase activity"/>
    <property type="evidence" value="ECO:0007669"/>
    <property type="project" value="TreeGrafter"/>
</dbReference>
<dbReference type="Pfam" id="PF06463">
    <property type="entry name" value="Mob_synth_C"/>
    <property type="match status" value="1"/>
</dbReference>
<proteinExistence type="predicted"/>
<dbReference type="SUPFAM" id="SSF102114">
    <property type="entry name" value="Radical SAM enzymes"/>
    <property type="match status" value="1"/>
</dbReference>
<keyword evidence="5" id="KW-1185">Reference proteome</keyword>
<evidence type="ECO:0000256" key="2">
    <source>
        <dbReference type="ARBA" id="ARBA00023239"/>
    </source>
</evidence>
<dbReference type="GO" id="GO:0051539">
    <property type="term" value="F:4 iron, 4 sulfur cluster binding"/>
    <property type="evidence" value="ECO:0007669"/>
    <property type="project" value="UniProtKB-KW"/>
</dbReference>
<dbReference type="InterPro" id="IPR050105">
    <property type="entry name" value="MoCo_biosynth_MoaA/MoaC"/>
</dbReference>
<dbReference type="EMBL" id="UGSO01000001">
    <property type="protein sequence ID" value="SUB17775.1"/>
    <property type="molecule type" value="Genomic_DNA"/>
</dbReference>
<protein>
    <submittedName>
        <fullName evidence="4">Molybdenum cofactor biosynthesis protein A</fullName>
    </submittedName>
</protein>
<dbReference type="STRING" id="549.BEE12_12775"/>
<keyword evidence="1" id="KW-0501">Molybdenum cofactor biosynthesis</keyword>
<dbReference type="Proteomes" id="UP000254640">
    <property type="component" value="Unassembled WGS sequence"/>
</dbReference>
<gene>
    <name evidence="4" type="primary">moaA</name>
    <name evidence="4" type="ORF">NCTC9381_03705</name>
</gene>
<dbReference type="PANTHER" id="PTHR22960">
    <property type="entry name" value="MOLYBDOPTERIN COFACTOR SYNTHESIS PROTEIN A"/>
    <property type="match status" value="1"/>
</dbReference>
<evidence type="ECO:0000313" key="5">
    <source>
        <dbReference type="Proteomes" id="UP000254640"/>
    </source>
</evidence>
<dbReference type="Gene3D" id="3.20.20.70">
    <property type="entry name" value="Aldolase class I"/>
    <property type="match status" value="1"/>
</dbReference>
<dbReference type="GO" id="GO:0061799">
    <property type="term" value="F:cyclic pyranopterin monophosphate synthase activity"/>
    <property type="evidence" value="ECO:0007669"/>
    <property type="project" value="TreeGrafter"/>
</dbReference>
<accession>A0A379AIP3</accession>
<dbReference type="InterPro" id="IPR010505">
    <property type="entry name" value="MoaA_twitch"/>
</dbReference>
<reference evidence="4 5" key="1">
    <citation type="submission" date="2018-06" db="EMBL/GenBank/DDBJ databases">
        <authorList>
            <consortium name="Pathogen Informatics"/>
            <person name="Doyle S."/>
        </authorList>
    </citation>
    <scope>NUCLEOTIDE SEQUENCE [LARGE SCALE GENOMIC DNA]</scope>
    <source>
        <strain evidence="4 5">NCTC9381</strain>
    </source>
</reference>
<sequence>MRDLNSRNLATFLDWIRTRPIQLRFIELMETGDGGTLFRDQHVSGMVIRDQLIAQGWQRRGERTQRRPGAGLLPSRLCRRRLGLIMPYAKDFCASCNRLRVFGAR</sequence>
<evidence type="ECO:0000313" key="4">
    <source>
        <dbReference type="EMBL" id="SUB17775.1"/>
    </source>
</evidence>
<organism evidence="4 5">
    <name type="scientific">Enterobacter agglomerans</name>
    <name type="common">Erwinia herbicola</name>
    <name type="synonym">Pantoea agglomerans</name>
    <dbReference type="NCBI Taxonomy" id="549"/>
    <lineage>
        <taxon>Bacteria</taxon>
        <taxon>Pseudomonadati</taxon>
        <taxon>Pseudomonadota</taxon>
        <taxon>Gammaproteobacteria</taxon>
        <taxon>Enterobacterales</taxon>
        <taxon>Erwiniaceae</taxon>
        <taxon>Pantoea</taxon>
        <taxon>Pantoea agglomerans group</taxon>
    </lineage>
</organism>
<dbReference type="InterPro" id="IPR013785">
    <property type="entry name" value="Aldolase_TIM"/>
</dbReference>
<dbReference type="AlphaFoldDB" id="A0A379AIP3"/>
<keyword evidence="2" id="KW-0456">Lyase</keyword>
<evidence type="ECO:0000259" key="3">
    <source>
        <dbReference type="Pfam" id="PF06463"/>
    </source>
</evidence>